<dbReference type="OrthoDB" id="3904217at2759"/>
<reference evidence="2 3" key="1">
    <citation type="journal article" date="2018" name="IMA Fungus">
        <title>IMA Genome-F 9: Draft genome sequence of Annulohypoxylon stygium, Aspergillus mulundensis, Berkeleyomyces basicola (syn. Thielaviopsis basicola), Ceratocystis smalleyi, two Cercospora beticola strains, Coleophoma cylindrospora, Fusarium fracticaudum, Phialophora cf. hyalina, and Morchella septimelata.</title>
        <authorList>
            <person name="Wingfield B.D."/>
            <person name="Bills G.F."/>
            <person name="Dong Y."/>
            <person name="Huang W."/>
            <person name="Nel W.J."/>
            <person name="Swalarsk-Parry B.S."/>
            <person name="Vaghefi N."/>
            <person name="Wilken P.M."/>
            <person name="An Z."/>
            <person name="de Beer Z.W."/>
            <person name="De Vos L."/>
            <person name="Chen L."/>
            <person name="Duong T.A."/>
            <person name="Gao Y."/>
            <person name="Hammerbacher A."/>
            <person name="Kikkert J.R."/>
            <person name="Li Y."/>
            <person name="Li H."/>
            <person name="Li K."/>
            <person name="Li Q."/>
            <person name="Liu X."/>
            <person name="Ma X."/>
            <person name="Naidoo K."/>
            <person name="Pethybridge S.J."/>
            <person name="Sun J."/>
            <person name="Steenkamp E.T."/>
            <person name="van der Nest M.A."/>
            <person name="van Wyk S."/>
            <person name="Wingfield M.J."/>
            <person name="Xiong C."/>
            <person name="Yue Q."/>
            <person name="Zhang X."/>
        </authorList>
    </citation>
    <scope>NUCLEOTIDE SEQUENCE [LARGE SCALE GENOMIC DNA]</scope>
    <source>
        <strain evidence="2 3">BP 5553</strain>
    </source>
</reference>
<protein>
    <recommendedName>
        <fullName evidence="1">Lipocalin-like domain-containing protein</fullName>
    </recommendedName>
</protein>
<keyword evidence="3" id="KW-1185">Reference proteome</keyword>
<dbReference type="EMBL" id="NPIC01000001">
    <property type="protein sequence ID" value="RDL40508.1"/>
    <property type="molecule type" value="Genomic_DNA"/>
</dbReference>
<evidence type="ECO:0000313" key="2">
    <source>
        <dbReference type="EMBL" id="RDL40508.1"/>
    </source>
</evidence>
<dbReference type="GeneID" id="43593336"/>
<evidence type="ECO:0000313" key="3">
    <source>
        <dbReference type="Proteomes" id="UP000254866"/>
    </source>
</evidence>
<sequence length="168" mass="18362">MASTLKNAARVEGAWELVSFILYAGESLTPIATPLGEKPLGRIMFLPSGYMSCTLTNPDAAKPIQAPQWAVASDDEIVSISRAMTTYCGHFRTFEENGDLMLATKVDIALDPNWIGSVQTRKVILHEAQGTRFMTLKPVQALLLPNGMKATGVLLWKQIEDKKLVASL</sequence>
<gene>
    <name evidence="2" type="ORF">BP5553_00487</name>
</gene>
<dbReference type="InterPro" id="IPR024311">
    <property type="entry name" value="Lipocalin-like"/>
</dbReference>
<name>A0A370TYC9_9HELO</name>
<dbReference type="Proteomes" id="UP000254866">
    <property type="component" value="Unassembled WGS sequence"/>
</dbReference>
<dbReference type="Pfam" id="PF13924">
    <property type="entry name" value="Lipocalin_5"/>
    <property type="match status" value="1"/>
</dbReference>
<comment type="caution">
    <text evidence="2">The sequence shown here is derived from an EMBL/GenBank/DDBJ whole genome shotgun (WGS) entry which is preliminary data.</text>
</comment>
<proteinExistence type="predicted"/>
<dbReference type="AlphaFoldDB" id="A0A370TYC9"/>
<dbReference type="RefSeq" id="XP_031873164.1">
    <property type="nucleotide sequence ID" value="XM_032009110.1"/>
</dbReference>
<feature type="domain" description="Lipocalin-like" evidence="1">
    <location>
        <begin position="13"/>
        <end position="158"/>
    </location>
</feature>
<evidence type="ECO:0000259" key="1">
    <source>
        <dbReference type="Pfam" id="PF13924"/>
    </source>
</evidence>
<organism evidence="2 3">
    <name type="scientific">Venustampulla echinocandica</name>
    <dbReference type="NCBI Taxonomy" id="2656787"/>
    <lineage>
        <taxon>Eukaryota</taxon>
        <taxon>Fungi</taxon>
        <taxon>Dikarya</taxon>
        <taxon>Ascomycota</taxon>
        <taxon>Pezizomycotina</taxon>
        <taxon>Leotiomycetes</taxon>
        <taxon>Helotiales</taxon>
        <taxon>Pleuroascaceae</taxon>
        <taxon>Venustampulla</taxon>
    </lineage>
</organism>
<accession>A0A370TYC9</accession>